<evidence type="ECO:0000313" key="2">
    <source>
        <dbReference type="EMBL" id="RUM97332.1"/>
    </source>
</evidence>
<gene>
    <name evidence="2" type="ORF">EET67_13290</name>
</gene>
<name>A0A432V597_9HYPH</name>
<dbReference type="InterPro" id="IPR011928">
    <property type="entry name" value="Phage_phiJL001_Gp84"/>
</dbReference>
<keyword evidence="3" id="KW-1185">Reference proteome</keyword>
<comment type="caution">
    <text evidence="2">The sequence shown here is derived from an EMBL/GenBank/DDBJ whole genome shotgun (WGS) entry which is preliminary data.</text>
</comment>
<dbReference type="InterPro" id="IPR018964">
    <property type="entry name" value="Phage_phiJL001_Gp84_C"/>
</dbReference>
<sequence length="296" mass="31725">MSAYKQQLVDHLAGEVTTVCHCWRLTRKDGSAAGYTDHDRPLSVDGMAFKPESGFSASEARGTLGLAVDTVDIEGALSSADISEEDIAAGLYDGAKIETILVNWCQPEDFAVLRTATIGKIKRSDQRFVAELESLMHTLDQPNGRYVSRTCDAELGDARCRFVLDLPGFRGNGHVTAKEDGDTFLVAGLEAFQPGWFSHGTLSWSTGARAGRSEQIVDHGRHVEGMAIALRPMGGPPVEIGDAFVVHAGCDKNFATCKGKFSNSVNFQGFPHLPGNDAAYGYVVDGGQFDGSPIVP</sequence>
<proteinExistence type="predicted"/>
<dbReference type="NCBIfam" id="TIGR02218">
    <property type="entry name" value="phg_TIGR02218"/>
    <property type="match status" value="1"/>
</dbReference>
<dbReference type="Pfam" id="PF09931">
    <property type="entry name" value="Phage_phiJL001_Gp84_N"/>
    <property type="match status" value="1"/>
</dbReference>
<evidence type="ECO:0000313" key="3">
    <source>
        <dbReference type="Proteomes" id="UP000281647"/>
    </source>
</evidence>
<dbReference type="RefSeq" id="WP_128625140.1">
    <property type="nucleotide sequence ID" value="NZ_ML133511.1"/>
</dbReference>
<evidence type="ECO:0000259" key="1">
    <source>
        <dbReference type="Pfam" id="PF09356"/>
    </source>
</evidence>
<accession>A0A432V597</accession>
<feature type="domain" description="Bacteriophage phiJL001 Gp84 C-terminal" evidence="1">
    <location>
        <begin position="195"/>
        <end position="277"/>
    </location>
</feature>
<protein>
    <submittedName>
        <fullName evidence="2">DUF2163 domain-containing protein</fullName>
    </submittedName>
</protein>
<dbReference type="EMBL" id="RKST01000012">
    <property type="protein sequence ID" value="RUM97332.1"/>
    <property type="molecule type" value="Genomic_DNA"/>
</dbReference>
<dbReference type="OrthoDB" id="1633386at2"/>
<dbReference type="Pfam" id="PF09356">
    <property type="entry name" value="Phage_BR0599"/>
    <property type="match status" value="1"/>
</dbReference>
<dbReference type="Proteomes" id="UP000281647">
    <property type="component" value="Unassembled WGS sequence"/>
</dbReference>
<dbReference type="AlphaFoldDB" id="A0A432V597"/>
<reference evidence="2 3" key="1">
    <citation type="submission" date="2018-11" db="EMBL/GenBank/DDBJ databases">
        <title>Pseudaminobacter arsenicus sp. nov., an arsenic-resistant bacterium isolated from arsenic-rich aquifers.</title>
        <authorList>
            <person name="Mu Y."/>
        </authorList>
    </citation>
    <scope>NUCLEOTIDE SEQUENCE [LARGE SCALE GENOMIC DNA]</scope>
    <source>
        <strain evidence="2 3">CB3</strain>
    </source>
</reference>
<organism evidence="2 3">
    <name type="scientific">Borborobacter arsenicus</name>
    <dbReference type="NCBI Taxonomy" id="1851146"/>
    <lineage>
        <taxon>Bacteria</taxon>
        <taxon>Pseudomonadati</taxon>
        <taxon>Pseudomonadota</taxon>
        <taxon>Alphaproteobacteria</taxon>
        <taxon>Hyphomicrobiales</taxon>
        <taxon>Phyllobacteriaceae</taxon>
        <taxon>Borborobacter</taxon>
    </lineage>
</organism>